<organism evidence="1 2">
    <name type="scientific">Laceyella tengchongensis</name>
    <dbReference type="NCBI Taxonomy" id="574699"/>
    <lineage>
        <taxon>Bacteria</taxon>
        <taxon>Bacillati</taxon>
        <taxon>Bacillota</taxon>
        <taxon>Bacilli</taxon>
        <taxon>Bacillales</taxon>
        <taxon>Thermoactinomycetaceae</taxon>
        <taxon>Laceyella</taxon>
    </lineage>
</organism>
<dbReference type="AlphaFoldDB" id="A0AA45WIX9"/>
<protein>
    <submittedName>
        <fullName evidence="1">Uncharacterized protein</fullName>
    </submittedName>
</protein>
<dbReference type="RefSeq" id="WP_284723843.1">
    <property type="nucleotide sequence ID" value="NZ_FXTU01000001.1"/>
</dbReference>
<evidence type="ECO:0000313" key="2">
    <source>
        <dbReference type="Proteomes" id="UP001157946"/>
    </source>
</evidence>
<evidence type="ECO:0000313" key="1">
    <source>
        <dbReference type="EMBL" id="SMP01477.1"/>
    </source>
</evidence>
<reference evidence="1" key="1">
    <citation type="submission" date="2017-05" db="EMBL/GenBank/DDBJ databases">
        <authorList>
            <person name="Varghese N."/>
            <person name="Submissions S."/>
        </authorList>
    </citation>
    <scope>NUCLEOTIDE SEQUENCE</scope>
    <source>
        <strain evidence="1">DSM 45262</strain>
    </source>
</reference>
<comment type="caution">
    <text evidence="1">The sequence shown here is derived from an EMBL/GenBank/DDBJ whole genome shotgun (WGS) entry which is preliminary data.</text>
</comment>
<gene>
    <name evidence="1" type="ORF">SAMN06265361_101249</name>
</gene>
<accession>A0AA45WIX9</accession>
<sequence length="105" mass="12174">MNNDYSIFKSEFMKVLHNKLSQNKGNQVSISELGDHKEIVATKLPSVANDRLKALTCKFALVHNNGETYICVHKSDRNNPSLKQLLQKEKPREFKEKIRDDEFQI</sequence>
<keyword evidence="2" id="KW-1185">Reference proteome</keyword>
<proteinExistence type="predicted"/>
<dbReference type="Proteomes" id="UP001157946">
    <property type="component" value="Unassembled WGS sequence"/>
</dbReference>
<dbReference type="EMBL" id="FXTU01000001">
    <property type="protein sequence ID" value="SMP01477.1"/>
    <property type="molecule type" value="Genomic_DNA"/>
</dbReference>
<name>A0AA45WIX9_9BACL</name>